<sequence length="221" mass="25412">MSKCKLMVLAASNAGKTTLLKTLKDVFIISRDGKKYPFPQPHYNVPDFKDVDELIDGIVEKINMYEEKFGELPKIIAIDTISKILLDIEAGILEKVADFPYGKIGAEVSKFVHFIERDLVENFDVIVLSHAMYDEKLKRYVAVNPGGSYKNRGGFLSEVNEAIFIEALGEKRTVYFRNVKRCSRTLCDDFPEKMLLEDFTLQSHIEKLRELNTDTEEWEFN</sequence>
<dbReference type="Pfam" id="PF13479">
    <property type="entry name" value="AAA_24"/>
    <property type="match status" value="1"/>
</dbReference>
<keyword evidence="2" id="KW-1185">Reference proteome</keyword>
<evidence type="ECO:0000313" key="1">
    <source>
        <dbReference type="EMBL" id="TFZ81434.1"/>
    </source>
</evidence>
<reference evidence="1 2" key="1">
    <citation type="journal article" date="2019" name="ISME J.">
        <title>Candidatus Macondimonas diazotrophica, a novel gammaproteobacterial genus dominating crude-oil-contaminated coastal sediments.</title>
        <authorList>
            <person name="Karthikeyan S."/>
            <person name="Konstantinidis K."/>
        </authorList>
    </citation>
    <scope>NUCLEOTIDE SEQUENCE [LARGE SCALE GENOMIC DNA]</scope>
    <source>
        <strain evidence="1 2">KTK01</strain>
    </source>
</reference>
<gene>
    <name evidence="1" type="ORF">E4680_12525</name>
</gene>
<dbReference type="RefSeq" id="WP_135282760.1">
    <property type="nucleotide sequence ID" value="NZ_SRIO01000023.1"/>
</dbReference>
<comment type="caution">
    <text evidence="1">The sequence shown here is derived from an EMBL/GenBank/DDBJ whole genome shotgun (WGS) entry which is preliminary data.</text>
</comment>
<name>A0A4Z0F7M9_9GAMM</name>
<organism evidence="1 2">
    <name type="scientific">Candidatus Macondimonas diazotrophica</name>
    <dbReference type="NCBI Taxonomy" id="2305248"/>
    <lineage>
        <taxon>Bacteria</taxon>
        <taxon>Pseudomonadati</taxon>
        <taxon>Pseudomonadota</taxon>
        <taxon>Gammaproteobacteria</taxon>
        <taxon>Chromatiales</taxon>
        <taxon>Ectothiorhodospiraceae</taxon>
        <taxon>Candidatus Macondimonas</taxon>
    </lineage>
</organism>
<dbReference type="EMBL" id="SRIO01000023">
    <property type="protein sequence ID" value="TFZ81434.1"/>
    <property type="molecule type" value="Genomic_DNA"/>
</dbReference>
<dbReference type="AlphaFoldDB" id="A0A4Z0F7M9"/>
<proteinExistence type="predicted"/>
<evidence type="ECO:0000313" key="2">
    <source>
        <dbReference type="Proteomes" id="UP000297890"/>
    </source>
</evidence>
<accession>A0A4Z0F7M9</accession>
<dbReference type="Proteomes" id="UP000297890">
    <property type="component" value="Unassembled WGS sequence"/>
</dbReference>
<protein>
    <submittedName>
        <fullName evidence="1">Uncharacterized protein</fullName>
    </submittedName>
</protein>
<dbReference type="OrthoDB" id="9999117at2"/>